<accession>A0A8J6E4A6</accession>
<proteinExistence type="predicted"/>
<keyword evidence="3" id="KW-1185">Reference proteome</keyword>
<dbReference type="AlphaFoldDB" id="A0A8J6E4A6"/>
<feature type="region of interest" description="Disordered" evidence="1">
    <location>
        <begin position="1"/>
        <end position="24"/>
    </location>
</feature>
<sequence>MNVFNRNSTIERKGGRSHSKQPFATSFRRANAVYRSNEPCYNNSSTFSPNFHPRSTFLPSSRTISRVVPLNGPSPIAFLTEPPPFQPYQTAPQRRKRHSVTPKTPTVEGRSMFPKVRPAKLPQPQSLPFLQTKPKRGHAKVKRDNGTASTPAIQTMDVMAGRNGPMVNIRSKSVEPRALKIARTPPAARPRTNRSKMRPAAPPNPTALPKHVGRLATGRVVQRDAVMNAVIQAGMDDLESVVVLVDDLPPSRVGYDPPRLQDTPTMQPMW</sequence>
<evidence type="ECO:0000313" key="2">
    <source>
        <dbReference type="EMBL" id="KAG9396968.1"/>
    </source>
</evidence>
<name>A0A8J6E4A6_9EUKA</name>
<evidence type="ECO:0000313" key="3">
    <source>
        <dbReference type="Proteomes" id="UP000717585"/>
    </source>
</evidence>
<organism evidence="2 3">
    <name type="scientific">Carpediemonas membranifera</name>
    <dbReference type="NCBI Taxonomy" id="201153"/>
    <lineage>
        <taxon>Eukaryota</taxon>
        <taxon>Metamonada</taxon>
        <taxon>Carpediemonas-like organisms</taxon>
        <taxon>Carpediemonas</taxon>
    </lineage>
</organism>
<protein>
    <submittedName>
        <fullName evidence="2">Uncharacterized protein</fullName>
    </submittedName>
</protein>
<comment type="caution">
    <text evidence="2">The sequence shown here is derived from an EMBL/GenBank/DDBJ whole genome shotgun (WGS) entry which is preliminary data.</text>
</comment>
<feature type="region of interest" description="Disordered" evidence="1">
    <location>
        <begin position="184"/>
        <end position="211"/>
    </location>
</feature>
<dbReference type="EMBL" id="JAHDYR010000004">
    <property type="protein sequence ID" value="KAG9396968.1"/>
    <property type="molecule type" value="Genomic_DNA"/>
</dbReference>
<dbReference type="Proteomes" id="UP000717585">
    <property type="component" value="Unassembled WGS sequence"/>
</dbReference>
<gene>
    <name evidence="2" type="ORF">J8273_1316</name>
</gene>
<feature type="region of interest" description="Disordered" evidence="1">
    <location>
        <begin position="88"/>
        <end position="146"/>
    </location>
</feature>
<evidence type="ECO:0000256" key="1">
    <source>
        <dbReference type="SAM" id="MobiDB-lite"/>
    </source>
</evidence>
<reference evidence="2" key="1">
    <citation type="submission" date="2021-05" db="EMBL/GenBank/DDBJ databases">
        <title>A free-living protist that lacks canonical eukaryotic 1 DNA replication and segregation systems.</title>
        <authorList>
            <person name="Salas-Leiva D.E."/>
            <person name="Tromer E.C."/>
            <person name="Curtis B.A."/>
            <person name="Jerlstrom-Hultqvist J."/>
            <person name="Kolisko M."/>
            <person name="Yi Z."/>
            <person name="Salas-Leiva J.S."/>
            <person name="Gallot-Lavallee L."/>
            <person name="Kops G.J.P.L."/>
            <person name="Archibald J.M."/>
            <person name="Simpson A.G.B."/>
            <person name="Roger A.J."/>
        </authorList>
    </citation>
    <scope>NUCLEOTIDE SEQUENCE</scope>
    <source>
        <strain evidence="2">BICM</strain>
    </source>
</reference>